<accession>A0AAD7YPK5</accession>
<name>A0AAD7YPK5_MYTSE</name>
<evidence type="ECO:0000313" key="3">
    <source>
        <dbReference type="Proteomes" id="UP001231518"/>
    </source>
</evidence>
<keyword evidence="3" id="KW-1185">Reference proteome</keyword>
<comment type="caution">
    <text evidence="2">The sequence shown here is derived from an EMBL/GenBank/DDBJ whole genome shotgun (WGS) entry which is preliminary data.</text>
</comment>
<dbReference type="InterPro" id="IPR036691">
    <property type="entry name" value="Endo/exonu/phosph_ase_sf"/>
</dbReference>
<dbReference type="PROSITE" id="PS50878">
    <property type="entry name" value="RT_POL"/>
    <property type="match status" value="1"/>
</dbReference>
<dbReference type="InterPro" id="IPR005135">
    <property type="entry name" value="Endo/exonuclease/phosphatase"/>
</dbReference>
<dbReference type="Gene3D" id="3.60.10.10">
    <property type="entry name" value="Endonuclease/exonuclease/phosphatase"/>
    <property type="match status" value="1"/>
</dbReference>
<dbReference type="InterPro" id="IPR000477">
    <property type="entry name" value="RT_dom"/>
</dbReference>
<organism evidence="2 3">
    <name type="scientific">Mythimna separata</name>
    <name type="common">Oriental armyworm</name>
    <name type="synonym">Pseudaletia separata</name>
    <dbReference type="NCBI Taxonomy" id="271217"/>
    <lineage>
        <taxon>Eukaryota</taxon>
        <taxon>Metazoa</taxon>
        <taxon>Ecdysozoa</taxon>
        <taxon>Arthropoda</taxon>
        <taxon>Hexapoda</taxon>
        <taxon>Insecta</taxon>
        <taxon>Pterygota</taxon>
        <taxon>Neoptera</taxon>
        <taxon>Endopterygota</taxon>
        <taxon>Lepidoptera</taxon>
        <taxon>Glossata</taxon>
        <taxon>Ditrysia</taxon>
        <taxon>Noctuoidea</taxon>
        <taxon>Noctuidae</taxon>
        <taxon>Noctuinae</taxon>
        <taxon>Hadenini</taxon>
        <taxon>Mythimna</taxon>
    </lineage>
</organism>
<dbReference type="Proteomes" id="UP001231518">
    <property type="component" value="Chromosome 20"/>
</dbReference>
<dbReference type="AlphaFoldDB" id="A0AAD7YPK5"/>
<dbReference type="PANTHER" id="PTHR33332">
    <property type="entry name" value="REVERSE TRANSCRIPTASE DOMAIN-CONTAINING PROTEIN"/>
    <property type="match status" value="1"/>
</dbReference>
<dbReference type="Pfam" id="PF03372">
    <property type="entry name" value="Exo_endo_phos"/>
    <property type="match status" value="1"/>
</dbReference>
<sequence>MIILITVLIVLLLNLKMINIYYQNVRGLRSKINSLYRNISMNSYDVVIFTETWLVDDISNSELFDGRYLVWRRDRDYCRTAQTRGGGVLIAVRNDLTVVERLDWRTSAEDIWVSIVLKRSRPAVSYNINVCGLYLCKENVGNSYITQLQNFNLKLNQLVTAHPLDTFIVTGDFNFGGDVVWQHSADSSALNAEKIHVRYLLDFFDTINACNLSQFNGERNVNGRLLDLVFSNGAVKVSECGDPLALPVDLHHKPLIINADFVEVHKYIEKHSVNFKFYQGDYPAITSALDLIDWSTLLSAGSLDQALNLFYSKLYELRDLHVPVKPPKRSTHPPWYTSALIKILKEKHKYHRKYKNYGNLSDYHSFSLLRNRAKQLESVCFDVYMEKIETSIAKNPKCFWSYIKSKRSVNSLPNVLHYMGESADSGEGISELFSSYFQSTFQEPDTNSDPDDLDQIIHSSSPVNLSTISVCPNIVFKLLKNLDPSKSGGPDLIPPIFIINCAKSLVAPICLLFERSLKEGIVPKIWKSAFITPVFKKGDKSNIENYRPISKLCLFSKVLERVVHTQVYSAFQRYFGDEQHGFLRRRSTASNLVLSNELITAGMDDRCQVDVIYTDYSKCFDRIDHRVLLQKLLSAGIHGDLFRWFSSYIDNRTQAVVLRGYSSGWKSVPSGVPQGSILGPLLFTIFISDIKSCFANSQILLYADDMKVLKSVRTVSDTELLQSDLNKFVAYCKINKLQLNVSKCFHLVFTRQKTTIGSGYTLDGTAISKTGSIRDLGVIHDSKLLFDDHIETIVKKAFKTLGFITRACSNFRTIKPIKVLYCSLVRSHLEYASQVWNPQYETYKSRIESVQRKFLRYLDFKARQFSVDYEHRCKRYHFLPLYMRRNINDICFLANVANGTIDCPDLLSKILLRTNQNNLRMRPLLQAPRSSTKYRRNAFSIRSVTAFNNLPSHLGIDLFCTSAHNIRKILNKEYFGDSGEKANI</sequence>
<dbReference type="CDD" id="cd01650">
    <property type="entry name" value="RT_nLTR_like"/>
    <property type="match status" value="1"/>
</dbReference>
<dbReference type="EMBL" id="JARGEI010000011">
    <property type="protein sequence ID" value="KAJ8723720.1"/>
    <property type="molecule type" value="Genomic_DNA"/>
</dbReference>
<dbReference type="GO" id="GO:0003824">
    <property type="term" value="F:catalytic activity"/>
    <property type="evidence" value="ECO:0007669"/>
    <property type="project" value="InterPro"/>
</dbReference>
<protein>
    <recommendedName>
        <fullName evidence="1">Reverse transcriptase domain-containing protein</fullName>
    </recommendedName>
</protein>
<reference evidence="2" key="1">
    <citation type="submission" date="2023-03" db="EMBL/GenBank/DDBJ databases">
        <title>Chromosome-level genomes of two armyworms, Mythimna separata and Mythimna loreyi, provide insights into the biosynthesis and reception of sex pheromones.</title>
        <authorList>
            <person name="Zhao H."/>
        </authorList>
    </citation>
    <scope>NUCLEOTIDE SEQUENCE</scope>
    <source>
        <strain evidence="2">BeijingLab</strain>
        <tissue evidence="2">Pupa</tissue>
    </source>
</reference>
<evidence type="ECO:0000313" key="2">
    <source>
        <dbReference type="EMBL" id="KAJ8723720.1"/>
    </source>
</evidence>
<dbReference type="SUPFAM" id="SSF56672">
    <property type="entry name" value="DNA/RNA polymerases"/>
    <property type="match status" value="1"/>
</dbReference>
<dbReference type="SUPFAM" id="SSF56219">
    <property type="entry name" value="DNase I-like"/>
    <property type="match status" value="1"/>
</dbReference>
<dbReference type="Pfam" id="PF00078">
    <property type="entry name" value="RVT_1"/>
    <property type="match status" value="1"/>
</dbReference>
<proteinExistence type="predicted"/>
<dbReference type="GO" id="GO:0071897">
    <property type="term" value="P:DNA biosynthetic process"/>
    <property type="evidence" value="ECO:0007669"/>
    <property type="project" value="UniProtKB-ARBA"/>
</dbReference>
<gene>
    <name evidence="2" type="ORF">PYW07_007700</name>
</gene>
<dbReference type="InterPro" id="IPR043502">
    <property type="entry name" value="DNA/RNA_pol_sf"/>
</dbReference>
<evidence type="ECO:0000259" key="1">
    <source>
        <dbReference type="PROSITE" id="PS50878"/>
    </source>
</evidence>
<feature type="domain" description="Reverse transcriptase" evidence="1">
    <location>
        <begin position="515"/>
        <end position="762"/>
    </location>
</feature>